<feature type="compositionally biased region" description="Polar residues" evidence="1">
    <location>
        <begin position="136"/>
        <end position="146"/>
    </location>
</feature>
<feature type="compositionally biased region" description="Low complexity" evidence="1">
    <location>
        <begin position="147"/>
        <end position="162"/>
    </location>
</feature>
<dbReference type="GeneID" id="5854003"/>
<dbReference type="VEuPathDB" id="FungiDB:MGL_3241"/>
<dbReference type="KEGG" id="mgl:MGL_3241"/>
<feature type="transmembrane region" description="Helical" evidence="2">
    <location>
        <begin position="324"/>
        <end position="348"/>
    </location>
</feature>
<name>A8Q8B6_MALGO</name>
<protein>
    <recommendedName>
        <fullName evidence="6">Mid2 domain-containing protein</fullName>
    </recommendedName>
</protein>
<keyword evidence="2" id="KW-0472">Membrane</keyword>
<feature type="compositionally biased region" description="Polar residues" evidence="1">
    <location>
        <begin position="191"/>
        <end position="201"/>
    </location>
</feature>
<keyword evidence="2" id="KW-0812">Transmembrane</keyword>
<evidence type="ECO:0000256" key="3">
    <source>
        <dbReference type="SAM" id="SignalP"/>
    </source>
</evidence>
<proteinExistence type="predicted"/>
<accession>A8Q8B6</accession>
<organism evidence="4 5">
    <name type="scientific">Malassezia globosa (strain ATCC MYA-4612 / CBS 7966)</name>
    <name type="common">Dandruff-associated fungus</name>
    <dbReference type="NCBI Taxonomy" id="425265"/>
    <lineage>
        <taxon>Eukaryota</taxon>
        <taxon>Fungi</taxon>
        <taxon>Dikarya</taxon>
        <taxon>Basidiomycota</taxon>
        <taxon>Ustilaginomycotina</taxon>
        <taxon>Malasseziomycetes</taxon>
        <taxon>Malasseziales</taxon>
        <taxon>Malasseziaceae</taxon>
        <taxon>Malassezia</taxon>
    </lineage>
</organism>
<feature type="compositionally biased region" description="Low complexity" evidence="1">
    <location>
        <begin position="202"/>
        <end position="236"/>
    </location>
</feature>
<keyword evidence="2" id="KW-1133">Transmembrane helix</keyword>
<gene>
    <name evidence="4" type="ORF">MGL_3241</name>
</gene>
<dbReference type="STRING" id="425265.A8Q8B6"/>
<evidence type="ECO:0000256" key="2">
    <source>
        <dbReference type="SAM" id="Phobius"/>
    </source>
</evidence>
<feature type="compositionally biased region" description="Low complexity" evidence="1">
    <location>
        <begin position="291"/>
        <end position="304"/>
    </location>
</feature>
<sequence length="547" mass="57983">MRAALGVWAVLGCTSVGSIYALQQHSHALSEEVSAPTVSSEFPDPLHHHYHQYHHRHIRVYPHASSSVWRLRRLHQNANRDWWEPDNILAQGDSLLSSLVGGEFTTINKDSSAPGSSPTVHPNNHLLSSHEFTTINKNSRASPTDEASSSAASKVASQTSSSGDDEDKETSSQVPTKSSTSRSVASSTQTQEDSSTPGAVQSTSSTTMKRSSRSSSPTSSSLSSLSSSSLSSSSSTGNGDNVERTSATPSASSQESLASSQESSVRSPSSRASSAPMPTTSDADDESAKAQPSSSSGTPGSQSPMDPSQHMSNADSDGHDHTGLIAGVSTAGGVVVAALLLFMLYWLWKSRKSREEISYPDVTHDSAISSSPLPARQTGGAGFEMEHDRVYDDDVFSHARTIKPMDSFGDESMMQARSGGVPESYVNVPDEVSRPPSYEQQPSTALTQMAPVRHPPSLIPSGPPLEDVQPSLPPQVDSTVPAKSGTSQHVPISMPEAVTEEQGRHASATCSASTVPRINTLLSVSCIPTRLSSRTTMHPAPRELYHG</sequence>
<feature type="signal peptide" evidence="3">
    <location>
        <begin position="1"/>
        <end position="21"/>
    </location>
</feature>
<feature type="compositionally biased region" description="Low complexity" evidence="1">
    <location>
        <begin position="176"/>
        <end position="190"/>
    </location>
</feature>
<dbReference type="OrthoDB" id="2576541at2759"/>
<evidence type="ECO:0000256" key="1">
    <source>
        <dbReference type="SAM" id="MobiDB-lite"/>
    </source>
</evidence>
<feature type="compositionally biased region" description="Low complexity" evidence="1">
    <location>
        <begin position="250"/>
        <end position="281"/>
    </location>
</feature>
<feature type="compositionally biased region" description="Polar residues" evidence="1">
    <location>
        <begin position="305"/>
        <end position="315"/>
    </location>
</feature>
<feature type="chain" id="PRO_5002727258" description="Mid2 domain-containing protein" evidence="3">
    <location>
        <begin position="22"/>
        <end position="547"/>
    </location>
</feature>
<evidence type="ECO:0008006" key="6">
    <source>
        <dbReference type="Google" id="ProtNLM"/>
    </source>
</evidence>
<evidence type="ECO:0000313" key="5">
    <source>
        <dbReference type="Proteomes" id="UP000008837"/>
    </source>
</evidence>
<reference evidence="4 5" key="1">
    <citation type="journal article" date="2007" name="Proc. Natl. Acad. Sci. U.S.A.">
        <title>Dandruff-associated Malassezia genomes reveal convergent and divergent virulence traits shared with plant and human fungal pathogens.</title>
        <authorList>
            <person name="Xu J."/>
            <person name="Saunders C.W."/>
            <person name="Hu P."/>
            <person name="Grant R.A."/>
            <person name="Boekhout T."/>
            <person name="Kuramae E.E."/>
            <person name="Kronstad J.W."/>
            <person name="Deangelis Y.M."/>
            <person name="Reeder N.L."/>
            <person name="Johnstone K.R."/>
            <person name="Leland M."/>
            <person name="Fieno A.M."/>
            <person name="Begley W.M."/>
            <person name="Sun Y."/>
            <person name="Lacey M.P."/>
            <person name="Chaudhary T."/>
            <person name="Keough T."/>
            <person name="Chu L."/>
            <person name="Sears R."/>
            <person name="Yuan B."/>
            <person name="Dawson T.L.Jr."/>
        </authorList>
    </citation>
    <scope>NUCLEOTIDE SEQUENCE [LARGE SCALE GENOMIC DNA]</scope>
    <source>
        <strain evidence="5">ATCC MYA-4612 / CBS 7966</strain>
    </source>
</reference>
<dbReference type="EMBL" id="AAYY01000011">
    <property type="protein sequence ID" value="EDP42483.1"/>
    <property type="molecule type" value="Genomic_DNA"/>
</dbReference>
<keyword evidence="5" id="KW-1185">Reference proteome</keyword>
<keyword evidence="3" id="KW-0732">Signal</keyword>
<feature type="region of interest" description="Disordered" evidence="1">
    <location>
        <begin position="136"/>
        <end position="319"/>
    </location>
</feature>
<dbReference type="RefSeq" id="XP_001729697.1">
    <property type="nucleotide sequence ID" value="XM_001729645.1"/>
</dbReference>
<dbReference type="InParanoid" id="A8Q8B6"/>
<dbReference type="Proteomes" id="UP000008837">
    <property type="component" value="Unassembled WGS sequence"/>
</dbReference>
<comment type="caution">
    <text evidence="4">The sequence shown here is derived from an EMBL/GenBank/DDBJ whole genome shotgun (WGS) entry which is preliminary data.</text>
</comment>
<dbReference type="OMA" id="SHARTIK"/>
<dbReference type="AlphaFoldDB" id="A8Q8B6"/>
<evidence type="ECO:0000313" key="4">
    <source>
        <dbReference type="EMBL" id="EDP42483.1"/>
    </source>
</evidence>